<organism evidence="2">
    <name type="scientific">uncultured Craurococcus sp</name>
    <dbReference type="NCBI Taxonomy" id="1135998"/>
    <lineage>
        <taxon>Bacteria</taxon>
        <taxon>Pseudomonadati</taxon>
        <taxon>Pseudomonadota</taxon>
        <taxon>Alphaproteobacteria</taxon>
        <taxon>Acetobacterales</taxon>
        <taxon>Acetobacteraceae</taxon>
        <taxon>Craurococcus</taxon>
        <taxon>environmental samples</taxon>
    </lineage>
</organism>
<sequence>MGFPLVRCRTTKGDDDMASKQDGRQGDHGQGDVKHPETDRRLKENRGSEGGQSGGQHADNTGQRGQVKDPENDGRLKENRDQGISKHTTDGRQDVEHGGQGRVKDPENDGRLKENR</sequence>
<name>A0A6J4HH26_9PROT</name>
<feature type="region of interest" description="Disordered" evidence="1">
    <location>
        <begin position="1"/>
        <end position="116"/>
    </location>
</feature>
<feature type="compositionally biased region" description="Basic and acidic residues" evidence="1">
    <location>
        <begin position="11"/>
        <end position="47"/>
    </location>
</feature>
<evidence type="ECO:0000256" key="1">
    <source>
        <dbReference type="SAM" id="MobiDB-lite"/>
    </source>
</evidence>
<evidence type="ECO:0000313" key="2">
    <source>
        <dbReference type="EMBL" id="CAA9224432.1"/>
    </source>
</evidence>
<proteinExistence type="predicted"/>
<reference evidence="2" key="1">
    <citation type="submission" date="2020-02" db="EMBL/GenBank/DDBJ databases">
        <authorList>
            <person name="Meier V. D."/>
        </authorList>
    </citation>
    <scope>NUCLEOTIDE SEQUENCE</scope>
    <source>
        <strain evidence="2">AVDCRST_MAG27</strain>
    </source>
</reference>
<accession>A0A6J4HH26</accession>
<dbReference type="EMBL" id="CADCTD010000018">
    <property type="protein sequence ID" value="CAA9224432.1"/>
    <property type="molecule type" value="Genomic_DNA"/>
</dbReference>
<protein>
    <submittedName>
        <fullName evidence="2">Uncharacterized protein</fullName>
    </submittedName>
</protein>
<gene>
    <name evidence="2" type="ORF">AVDCRST_MAG27-684</name>
</gene>
<feature type="compositionally biased region" description="Basic and acidic residues" evidence="1">
    <location>
        <begin position="66"/>
        <end position="116"/>
    </location>
</feature>
<dbReference type="AlphaFoldDB" id="A0A6J4HH26"/>